<gene>
    <name evidence="2" type="ORF">DCCM_4123</name>
</gene>
<protein>
    <submittedName>
        <fullName evidence="2">Uncharacterized protein</fullName>
    </submittedName>
</protein>
<organism evidence="2 3">
    <name type="scientific">Desulfocucumis palustris</name>
    <dbReference type="NCBI Taxonomy" id="1898651"/>
    <lineage>
        <taxon>Bacteria</taxon>
        <taxon>Bacillati</taxon>
        <taxon>Bacillota</taxon>
        <taxon>Clostridia</taxon>
        <taxon>Eubacteriales</taxon>
        <taxon>Desulfocucumaceae</taxon>
        <taxon>Desulfocucumis</taxon>
    </lineage>
</organism>
<keyword evidence="1" id="KW-0812">Transmembrane</keyword>
<keyword evidence="1" id="KW-1133">Transmembrane helix</keyword>
<proteinExistence type="predicted"/>
<name>A0A2L2XFU6_9FIRM</name>
<evidence type="ECO:0000256" key="1">
    <source>
        <dbReference type="SAM" id="Phobius"/>
    </source>
</evidence>
<comment type="caution">
    <text evidence="2">The sequence shown here is derived from an EMBL/GenBank/DDBJ whole genome shotgun (WGS) entry which is preliminary data.</text>
</comment>
<dbReference type="AlphaFoldDB" id="A0A2L2XFU6"/>
<keyword evidence="3" id="KW-1185">Reference proteome</keyword>
<evidence type="ECO:0000313" key="3">
    <source>
        <dbReference type="Proteomes" id="UP000239549"/>
    </source>
</evidence>
<dbReference type="RefSeq" id="WP_165792182.1">
    <property type="nucleotide sequence ID" value="NZ_BFAV01000155.1"/>
</dbReference>
<accession>A0A2L2XFU6</accession>
<dbReference type="EMBL" id="BFAV01000155">
    <property type="protein sequence ID" value="GBF35002.1"/>
    <property type="molecule type" value="Genomic_DNA"/>
</dbReference>
<keyword evidence="1" id="KW-0472">Membrane</keyword>
<sequence length="57" mass="6238">MKYIIIIYFIVVTAMILMIPVKLLTSRQTRCPACGGSVLVSKRGKISSCPHCGGRLI</sequence>
<evidence type="ECO:0000313" key="2">
    <source>
        <dbReference type="EMBL" id="GBF35002.1"/>
    </source>
</evidence>
<feature type="transmembrane region" description="Helical" evidence="1">
    <location>
        <begin position="6"/>
        <end position="24"/>
    </location>
</feature>
<reference evidence="3" key="1">
    <citation type="submission" date="2018-02" db="EMBL/GenBank/DDBJ databases">
        <title>Genome sequence of Desulfocucumis palustris strain NAW-5.</title>
        <authorList>
            <person name="Watanabe M."/>
            <person name="Kojima H."/>
            <person name="Fukui M."/>
        </authorList>
    </citation>
    <scope>NUCLEOTIDE SEQUENCE [LARGE SCALE GENOMIC DNA]</scope>
    <source>
        <strain evidence="3">NAW-5</strain>
    </source>
</reference>
<dbReference type="Proteomes" id="UP000239549">
    <property type="component" value="Unassembled WGS sequence"/>
</dbReference>